<gene>
    <name evidence="3" type="ORF">ACFQ2O_20030</name>
</gene>
<organism evidence="3 4">
    <name type="scientific">Pontibacter rugosus</name>
    <dbReference type="NCBI Taxonomy" id="1745966"/>
    <lineage>
        <taxon>Bacteria</taxon>
        <taxon>Pseudomonadati</taxon>
        <taxon>Bacteroidota</taxon>
        <taxon>Cytophagia</taxon>
        <taxon>Cytophagales</taxon>
        <taxon>Hymenobacteraceae</taxon>
        <taxon>Pontibacter</taxon>
    </lineage>
</organism>
<dbReference type="PROSITE" id="PS50966">
    <property type="entry name" value="ZF_SWIM"/>
    <property type="match status" value="1"/>
</dbReference>
<dbReference type="RefSeq" id="WP_377532239.1">
    <property type="nucleotide sequence ID" value="NZ_JBHTLD010000291.1"/>
</dbReference>
<evidence type="ECO:0000259" key="2">
    <source>
        <dbReference type="PROSITE" id="PS50966"/>
    </source>
</evidence>
<protein>
    <submittedName>
        <fullName evidence="3">SWIM zinc finger domain-containing protein</fullName>
    </submittedName>
</protein>
<evidence type="ECO:0000313" key="4">
    <source>
        <dbReference type="Proteomes" id="UP001597094"/>
    </source>
</evidence>
<reference evidence="4" key="1">
    <citation type="journal article" date="2019" name="Int. J. Syst. Evol. Microbiol.">
        <title>The Global Catalogue of Microorganisms (GCM) 10K type strain sequencing project: providing services to taxonomists for standard genome sequencing and annotation.</title>
        <authorList>
            <consortium name="The Broad Institute Genomics Platform"/>
            <consortium name="The Broad Institute Genome Sequencing Center for Infectious Disease"/>
            <person name="Wu L."/>
            <person name="Ma J."/>
        </authorList>
    </citation>
    <scope>NUCLEOTIDE SEQUENCE [LARGE SCALE GENOMIC DNA]</scope>
    <source>
        <strain evidence="4">JCM 31319</strain>
    </source>
</reference>
<evidence type="ECO:0000313" key="3">
    <source>
        <dbReference type="EMBL" id="MFD1188510.1"/>
    </source>
</evidence>
<feature type="domain" description="SWIM-type" evidence="2">
    <location>
        <begin position="56"/>
        <end position="93"/>
    </location>
</feature>
<keyword evidence="4" id="KW-1185">Reference proteome</keyword>
<accession>A0ABW3SY57</accession>
<dbReference type="Proteomes" id="UP001597094">
    <property type="component" value="Unassembled WGS sequence"/>
</dbReference>
<keyword evidence="1" id="KW-0479">Metal-binding</keyword>
<sequence length="591" mass="68421">MKHVDNGMLTVYNFESEVNPTILQRGRQYYQNKAIVWAEEVDANTWEAEVEGTDLYHVELQIGDKGEVRDLSCDCPYEGEVCKHTVAVLFTIQKKFKPKTSKKSVKKPPKNILDSLLQAVSAEEMQGFVRYYAANNRDFKNAFELYFANKDERIDISKQYKANFQQLLRQHSSRGFMDYRGTSAFSKEIEKQLQHADDLVTKQNFSDAFAIASAALRISLKAATQCDDSAGNIGELFYHLAELFGTLAHHETVAMDLKEKIYVYLEKELKSSDYFGYGDIGYDLFGTYADLALLFHKHDAFLAFIEVQLSQLNGPYDNYSKTFFLTQKIDFLTLIGRTTEAEAVIQQHMDLSNIRESVVEKAIEDRDYEQAKELISEGIAIAEGKNHAGTVDSWQKTLLRIAELENDVPTIRRYAQHFALSRWFDKEYYNQWKATYTQAEWQAVITQYIAETISKIEGQWEAGKRKYNWQGEPPLLERLGPTYVQEAYWQELLQLVQKESQLHNLIAYNAYLAPRYPQEMLKLYVAAFAKVCVQANSRSNYANLAYKMQQVMLELPEAREEILALALQLQEQYPRRKAMIEEFNKILFKKK</sequence>
<keyword evidence="1" id="KW-0863">Zinc-finger</keyword>
<dbReference type="EMBL" id="JBHTLD010000291">
    <property type="protein sequence ID" value="MFD1188510.1"/>
    <property type="molecule type" value="Genomic_DNA"/>
</dbReference>
<evidence type="ECO:0000256" key="1">
    <source>
        <dbReference type="PROSITE-ProRule" id="PRU00325"/>
    </source>
</evidence>
<keyword evidence="1" id="KW-0862">Zinc</keyword>
<dbReference type="Pfam" id="PF04434">
    <property type="entry name" value="SWIM"/>
    <property type="match status" value="1"/>
</dbReference>
<name>A0ABW3SY57_9BACT</name>
<dbReference type="InterPro" id="IPR007527">
    <property type="entry name" value="Znf_SWIM"/>
</dbReference>
<comment type="caution">
    <text evidence="3">The sequence shown here is derived from an EMBL/GenBank/DDBJ whole genome shotgun (WGS) entry which is preliminary data.</text>
</comment>
<proteinExistence type="predicted"/>